<dbReference type="EMBL" id="CP100390">
    <property type="protein sequence ID" value="UZE94660.1"/>
    <property type="molecule type" value="Genomic_DNA"/>
</dbReference>
<dbReference type="PROSITE" id="PS50076">
    <property type="entry name" value="DNAJ_2"/>
    <property type="match status" value="1"/>
</dbReference>
<name>A0ABY6MXX9_9ALTE</name>
<dbReference type="Pfam" id="PF12339">
    <property type="entry name" value="DNAJ_related"/>
    <property type="match status" value="1"/>
</dbReference>
<protein>
    <submittedName>
        <fullName evidence="3">DnaJ domain-containing protein</fullName>
    </submittedName>
</protein>
<accession>A0ABY6MXX9</accession>
<feature type="domain" description="J" evidence="2">
    <location>
        <begin position="151"/>
        <end position="209"/>
    </location>
</feature>
<proteinExistence type="predicted"/>
<dbReference type="Gene3D" id="1.10.287.110">
    <property type="entry name" value="DnaJ domain"/>
    <property type="match status" value="1"/>
</dbReference>
<gene>
    <name evidence="3" type="ORF">NKI27_11240</name>
</gene>
<evidence type="ECO:0000259" key="2">
    <source>
        <dbReference type="PROSITE" id="PS50076"/>
    </source>
</evidence>
<keyword evidence="1" id="KW-0143">Chaperone</keyword>
<evidence type="ECO:0000313" key="4">
    <source>
        <dbReference type="Proteomes" id="UP001163739"/>
    </source>
</evidence>
<dbReference type="SUPFAM" id="SSF46565">
    <property type="entry name" value="Chaperone J-domain"/>
    <property type="match status" value="1"/>
</dbReference>
<dbReference type="SMART" id="SM00271">
    <property type="entry name" value="DnaJ"/>
    <property type="match status" value="1"/>
</dbReference>
<dbReference type="RefSeq" id="WP_265046153.1">
    <property type="nucleotide sequence ID" value="NZ_CP100390.1"/>
</dbReference>
<dbReference type="InterPro" id="IPR021059">
    <property type="entry name" value="DnaJ-related_N"/>
</dbReference>
<dbReference type="CDD" id="cd06257">
    <property type="entry name" value="DnaJ"/>
    <property type="match status" value="1"/>
</dbReference>
<sequence>MLDSTYDISDNFITQLCNTIETIISQAECERISEYELIKCLQSGRFQILNKLSMSQSDQLFQLHFLVFHALYKLRIKLQSNKVGYLKISPLSIEVCALSTMISHNQTLDLIDPLAEYYLNLDNLKNITSEEIEHLILSFWKSTQNPNGHLDSLRILELSPPVSYTEIKKQYKRLASKYHPDKGGSTTLIQAINQAMATLSQHYKNGNIR</sequence>
<keyword evidence="4" id="KW-1185">Reference proteome</keyword>
<organism evidence="3 4">
    <name type="scientific">Alkalimarinus alittae</name>
    <dbReference type="NCBI Taxonomy" id="2961619"/>
    <lineage>
        <taxon>Bacteria</taxon>
        <taxon>Pseudomonadati</taxon>
        <taxon>Pseudomonadota</taxon>
        <taxon>Gammaproteobacteria</taxon>
        <taxon>Alteromonadales</taxon>
        <taxon>Alteromonadaceae</taxon>
        <taxon>Alkalimarinus</taxon>
    </lineage>
</organism>
<reference evidence="3" key="1">
    <citation type="submission" date="2022-06" db="EMBL/GenBank/DDBJ databases">
        <title>Alkalimarinus sp. nov., isolated from gut of a Alitta virens.</title>
        <authorList>
            <person name="Yang A.I."/>
            <person name="Shin N.-R."/>
        </authorList>
    </citation>
    <scope>NUCLEOTIDE SEQUENCE</scope>
    <source>
        <strain evidence="3">A2M4</strain>
    </source>
</reference>
<dbReference type="InterPro" id="IPR036869">
    <property type="entry name" value="J_dom_sf"/>
</dbReference>
<dbReference type="Proteomes" id="UP001163739">
    <property type="component" value="Chromosome"/>
</dbReference>
<dbReference type="Pfam" id="PF00226">
    <property type="entry name" value="DnaJ"/>
    <property type="match status" value="1"/>
</dbReference>
<dbReference type="InterPro" id="IPR001623">
    <property type="entry name" value="DnaJ_domain"/>
</dbReference>
<evidence type="ECO:0000256" key="1">
    <source>
        <dbReference type="ARBA" id="ARBA00023186"/>
    </source>
</evidence>
<evidence type="ECO:0000313" key="3">
    <source>
        <dbReference type="EMBL" id="UZE94660.1"/>
    </source>
</evidence>